<feature type="region of interest" description="Disordered" evidence="1">
    <location>
        <begin position="1"/>
        <end position="22"/>
    </location>
</feature>
<dbReference type="Pfam" id="PF22693">
    <property type="entry name" value="MACPF_1"/>
    <property type="match status" value="1"/>
</dbReference>
<evidence type="ECO:0000259" key="2">
    <source>
        <dbReference type="Pfam" id="PF22693"/>
    </source>
</evidence>
<organism evidence="4 5">
    <name type="scientific">Ambispora gerdemannii</name>
    <dbReference type="NCBI Taxonomy" id="144530"/>
    <lineage>
        <taxon>Eukaryota</taxon>
        <taxon>Fungi</taxon>
        <taxon>Fungi incertae sedis</taxon>
        <taxon>Mucoromycota</taxon>
        <taxon>Glomeromycotina</taxon>
        <taxon>Glomeromycetes</taxon>
        <taxon>Archaeosporales</taxon>
        <taxon>Ambisporaceae</taxon>
        <taxon>Ambispora</taxon>
    </lineage>
</organism>
<feature type="domain" description="MACPF-like" evidence="2">
    <location>
        <begin position="166"/>
        <end position="368"/>
    </location>
</feature>
<evidence type="ECO:0000256" key="1">
    <source>
        <dbReference type="SAM" id="MobiDB-lite"/>
    </source>
</evidence>
<feature type="compositionally biased region" description="Low complexity" evidence="1">
    <location>
        <begin position="1"/>
        <end position="10"/>
    </location>
</feature>
<gene>
    <name evidence="4" type="ORF">AGERDE_LOCUS7597</name>
</gene>
<feature type="domain" description="DUF7431" evidence="3">
    <location>
        <begin position="412"/>
        <end position="549"/>
    </location>
</feature>
<name>A0A9N9BL48_9GLOM</name>
<evidence type="ECO:0000313" key="4">
    <source>
        <dbReference type="EMBL" id="CAG8570147.1"/>
    </source>
</evidence>
<dbReference type="OrthoDB" id="2387130at2759"/>
<dbReference type="AlphaFoldDB" id="A0A9N9BL48"/>
<dbReference type="InterPro" id="IPR054586">
    <property type="entry name" value="MACPF_1_fungal"/>
</dbReference>
<dbReference type="Proteomes" id="UP000789831">
    <property type="component" value="Unassembled WGS sequence"/>
</dbReference>
<dbReference type="Pfam" id="PF24209">
    <property type="entry name" value="DUF7431"/>
    <property type="match status" value="1"/>
</dbReference>
<proteinExistence type="predicted"/>
<protein>
    <submittedName>
        <fullName evidence="4">9267_t:CDS:1</fullName>
    </submittedName>
</protein>
<evidence type="ECO:0000259" key="3">
    <source>
        <dbReference type="Pfam" id="PF24209"/>
    </source>
</evidence>
<feature type="compositionally biased region" description="Basic and acidic residues" evidence="1">
    <location>
        <begin position="11"/>
        <end position="21"/>
    </location>
</feature>
<reference evidence="4" key="1">
    <citation type="submission" date="2021-06" db="EMBL/GenBank/DDBJ databases">
        <authorList>
            <person name="Kallberg Y."/>
            <person name="Tangrot J."/>
            <person name="Rosling A."/>
        </authorList>
    </citation>
    <scope>NUCLEOTIDE SEQUENCE</scope>
    <source>
        <strain evidence="4">MT106</strain>
    </source>
</reference>
<dbReference type="EMBL" id="CAJVPL010001417">
    <property type="protein sequence ID" value="CAG8570147.1"/>
    <property type="molecule type" value="Genomic_DNA"/>
</dbReference>
<comment type="caution">
    <text evidence="4">The sequence shown here is derived from an EMBL/GenBank/DDBJ whole genome shotgun (WGS) entry which is preliminary data.</text>
</comment>
<keyword evidence="5" id="KW-1185">Reference proteome</keyword>
<evidence type="ECO:0000313" key="5">
    <source>
        <dbReference type="Proteomes" id="UP000789831"/>
    </source>
</evidence>
<accession>A0A9N9BL48</accession>
<sequence length="700" mass="79464">MAEASSSSTSRDSEPKFEDINVQKNNDTPTLIQLPIYKTLNEIRLLLTADLNIRMGVNMYFMNPYARIPQKNECKYLLSKIIYDKNNLKILDEQEPDWECIKEICKLEYGLDFLEKGPKSAEKKAFDITRLDARKLVRPDSLDETVVCQTDFDNICVKNLLVKSEVTANLPWLSSISATLGGSSVKETENRTSIGNSVTFWTSKVIKATVLYSKSEVKPTEEFIKAVDDALASDNQRKNLEKVAKEYGPLWCKKLGIGGRILSKESKEKNLNEYNNSRETKASGKLKATGYVEIDGEVGKSQQTKQMNSFVNEYSFFRMFGGLEERYHESGMPGWINSLNDHKKWAVAEYTEINSIFDILDQERRSKVAEALFAKRIVESRVETLSFRMYLSKTDPYIHELPPNLQLSSTDHIFVTVMKDDSKNLFAARVHYIDDKSLPVILIHRLGNLQRGSKSPMFTLKLGWIVIGTSTMLNLFGQPVFESDNKEINEQFKVQRRSDPNSSFFATCVSRAKDFRVDDPRDSKYIVGTHFVNNNNALEACVFCYDLQDMMKLIPALSYKVTPFDEFDSIPIKFSVNYGIAAGKGKHQFGQTQITSKSRGILGIQLNPKRFEVDFDVYKKLISQSTIPTTIPSTSSEEQKPLTSVQKILQNPVFISLVLDNGSANCVHGFFNITPKHAIFRSLSNLHTKNGQHIAYFSVD</sequence>
<dbReference type="InterPro" id="IPR055854">
    <property type="entry name" value="DUF7431"/>
</dbReference>